<comment type="caution">
    <text evidence="4">The sequence shown here is derived from an EMBL/GenBank/DDBJ whole genome shotgun (WGS) entry which is preliminary data.</text>
</comment>
<proteinExistence type="predicted"/>
<dbReference type="SUPFAM" id="SSF52540">
    <property type="entry name" value="P-loop containing nucleoside triphosphate hydrolases"/>
    <property type="match status" value="1"/>
</dbReference>
<sequence length="153" mass="16504">MLLARDIVVSYGKKGGEVVVLRALNLNVSAGKVIGIEGDSKSGKSTLASVLVGDLQPKYGEVQKGEFKSILINGSKRHSNISPLLMALEQKNFGLLIIDDAETSINSENISLVLNKGRSANRTTILLSSNLEGYKDCLDTTFRLESGRLVLKK</sequence>
<dbReference type="Pfam" id="PF00005">
    <property type="entry name" value="ABC_tran"/>
    <property type="match status" value="1"/>
</dbReference>
<dbReference type="InterPro" id="IPR003593">
    <property type="entry name" value="AAA+_ATPase"/>
</dbReference>
<dbReference type="SMART" id="SM00382">
    <property type="entry name" value="AAA"/>
    <property type="match status" value="1"/>
</dbReference>
<keyword evidence="1" id="KW-0547">Nucleotide-binding</keyword>
<evidence type="ECO:0000256" key="1">
    <source>
        <dbReference type="ARBA" id="ARBA00022741"/>
    </source>
</evidence>
<dbReference type="InterPro" id="IPR003439">
    <property type="entry name" value="ABC_transporter-like_ATP-bd"/>
</dbReference>
<gene>
    <name evidence="4" type="ORF">BK131_19130</name>
</gene>
<dbReference type="Proteomes" id="UP000187134">
    <property type="component" value="Unassembled WGS sequence"/>
</dbReference>
<evidence type="ECO:0000256" key="2">
    <source>
        <dbReference type="ARBA" id="ARBA00022840"/>
    </source>
</evidence>
<dbReference type="GO" id="GO:0016887">
    <property type="term" value="F:ATP hydrolysis activity"/>
    <property type="evidence" value="ECO:0007669"/>
    <property type="project" value="InterPro"/>
</dbReference>
<evidence type="ECO:0000259" key="3">
    <source>
        <dbReference type="SMART" id="SM00382"/>
    </source>
</evidence>
<feature type="domain" description="AAA+ ATPase" evidence="3">
    <location>
        <begin position="30"/>
        <end position="148"/>
    </location>
</feature>
<evidence type="ECO:0000313" key="4">
    <source>
        <dbReference type="EMBL" id="OMF12118.1"/>
    </source>
</evidence>
<keyword evidence="2" id="KW-0067">ATP-binding</keyword>
<dbReference type="RefSeq" id="WP_076332833.1">
    <property type="nucleotide sequence ID" value="NZ_MRTJ01000008.1"/>
</dbReference>
<organism evidence="4 5">
    <name type="scientific">Paenibacillus amylolyticus</name>
    <dbReference type="NCBI Taxonomy" id="1451"/>
    <lineage>
        <taxon>Bacteria</taxon>
        <taxon>Bacillati</taxon>
        <taxon>Bacillota</taxon>
        <taxon>Bacilli</taxon>
        <taxon>Bacillales</taxon>
        <taxon>Paenibacillaceae</taxon>
        <taxon>Paenibacillus</taxon>
    </lineage>
</organism>
<protein>
    <recommendedName>
        <fullName evidence="3">AAA+ ATPase domain-containing protein</fullName>
    </recommendedName>
</protein>
<dbReference type="GO" id="GO:0005524">
    <property type="term" value="F:ATP binding"/>
    <property type="evidence" value="ECO:0007669"/>
    <property type="project" value="UniProtKB-KW"/>
</dbReference>
<evidence type="ECO:0000313" key="5">
    <source>
        <dbReference type="Proteomes" id="UP000187134"/>
    </source>
</evidence>
<name>A0A1R1BQM1_PAEAM</name>
<dbReference type="InterPro" id="IPR027417">
    <property type="entry name" value="P-loop_NTPase"/>
</dbReference>
<dbReference type="Gene3D" id="3.40.50.300">
    <property type="entry name" value="P-loop containing nucleotide triphosphate hydrolases"/>
    <property type="match status" value="1"/>
</dbReference>
<accession>A0A1R1BQM1</accession>
<reference evidence="4 5" key="1">
    <citation type="submission" date="2016-11" db="EMBL/GenBank/DDBJ databases">
        <title>Paenibacillus species isolates.</title>
        <authorList>
            <person name="Beno S.M."/>
        </authorList>
    </citation>
    <scope>NUCLEOTIDE SEQUENCE [LARGE SCALE GENOMIC DNA]</scope>
    <source>
        <strain evidence="4 5">FSL H8-0246</strain>
    </source>
</reference>
<dbReference type="AlphaFoldDB" id="A0A1R1BQM1"/>
<dbReference type="EMBL" id="MRTJ01000008">
    <property type="protein sequence ID" value="OMF12118.1"/>
    <property type="molecule type" value="Genomic_DNA"/>
</dbReference>